<dbReference type="AlphaFoldDB" id="A0A0C1H5M4"/>
<name>A0A0C1H5M4_9NEIS</name>
<dbReference type="EMBL" id="CP094242">
    <property type="protein sequence ID" value="UNV88160.1"/>
    <property type="molecule type" value="Genomic_DNA"/>
</dbReference>
<dbReference type="EMBL" id="JUFZ01000008">
    <property type="protein sequence ID" value="KIC13097.1"/>
    <property type="molecule type" value="Genomic_DNA"/>
</dbReference>
<reference evidence="1 3" key="1">
    <citation type="submission" date="2014-12" db="EMBL/GenBank/DDBJ databases">
        <title>Genome sequence of Morococcus cerebrosus.</title>
        <authorList>
            <person name="Shin S.-K."/>
            <person name="Yi H."/>
        </authorList>
    </citation>
    <scope>NUCLEOTIDE SEQUENCE [LARGE SCALE GENOMIC DNA]</scope>
    <source>
        <strain evidence="1 3">CIP 81.93</strain>
    </source>
</reference>
<evidence type="ECO:0000313" key="3">
    <source>
        <dbReference type="Proteomes" id="UP000031390"/>
    </source>
</evidence>
<dbReference type="RefSeq" id="WP_039404682.1">
    <property type="nucleotide sequence ID" value="NZ_CP094242.1"/>
</dbReference>
<proteinExistence type="predicted"/>
<dbReference type="Proteomes" id="UP000829504">
    <property type="component" value="Chromosome"/>
</dbReference>
<organism evidence="1 3">
    <name type="scientific">Morococcus cerebrosus</name>
    <dbReference type="NCBI Taxonomy" id="1056807"/>
    <lineage>
        <taxon>Bacteria</taxon>
        <taxon>Pseudomonadati</taxon>
        <taxon>Pseudomonadota</taxon>
        <taxon>Betaproteobacteria</taxon>
        <taxon>Neisseriales</taxon>
        <taxon>Neisseriaceae</taxon>
        <taxon>Morococcus</taxon>
    </lineage>
</organism>
<dbReference type="Proteomes" id="UP000031390">
    <property type="component" value="Unassembled WGS sequence"/>
</dbReference>
<keyword evidence="4" id="KW-1185">Reference proteome</keyword>
<reference evidence="2 4" key="2">
    <citation type="submission" date="2022-03" db="EMBL/GenBank/DDBJ databases">
        <title>Genome sequencing of Morococcus cerebrosus.</title>
        <authorList>
            <person name="Baek M.-G."/>
            <person name="Yi H."/>
        </authorList>
    </citation>
    <scope>NUCLEOTIDE SEQUENCE [LARGE SCALE GENOMIC DNA]</scope>
    <source>
        <strain evidence="2 4">CIP 81.93</strain>
    </source>
</reference>
<gene>
    <name evidence="1" type="ORF">MCC93_01830</name>
    <name evidence="2" type="ORF">MON37_04325</name>
</gene>
<protein>
    <submittedName>
        <fullName evidence="1">Uncharacterized protein</fullName>
    </submittedName>
</protein>
<evidence type="ECO:0000313" key="4">
    <source>
        <dbReference type="Proteomes" id="UP000829504"/>
    </source>
</evidence>
<evidence type="ECO:0000313" key="2">
    <source>
        <dbReference type="EMBL" id="UNV88160.1"/>
    </source>
</evidence>
<sequence length="142" mass="17011">MIEFNDFIKEVNKKFQDELWADFESKFFGDDLFIKVGIDFSYGHQFELYIQNALMNKSIEEWTVDLKRNQIIYLKDREIYFITDVDEKIMVKGERFFVNVLTTIYHLNPSDSLTNYIINPKLMDFPTVSNVTVSNHFEELRL</sequence>
<evidence type="ECO:0000313" key="1">
    <source>
        <dbReference type="EMBL" id="KIC13097.1"/>
    </source>
</evidence>
<accession>A0A0C1H5M4</accession>